<evidence type="ECO:0000313" key="2">
    <source>
        <dbReference type="Proteomes" id="UP000007015"/>
    </source>
</evidence>
<dbReference type="OMA" id="AMSPHIS"/>
<dbReference type="HOGENOM" id="CLU_2282161_0_0_1"/>
<dbReference type="Gramene" id="BGIOSGA025352-TA">
    <property type="protein sequence ID" value="BGIOSGA025352-PA"/>
    <property type="gene ID" value="BGIOSGA025352"/>
</dbReference>
<dbReference type="AlphaFoldDB" id="B8B880"/>
<proteinExistence type="predicted"/>
<evidence type="ECO:0000313" key="1">
    <source>
        <dbReference type="EMBL" id="EEC81698.1"/>
    </source>
</evidence>
<dbReference type="Proteomes" id="UP000007015">
    <property type="component" value="Chromosome 7"/>
</dbReference>
<dbReference type="EMBL" id="CM000132">
    <property type="protein sequence ID" value="EEC81698.1"/>
    <property type="molecule type" value="Genomic_DNA"/>
</dbReference>
<reference evidence="1 2" key="1">
    <citation type="journal article" date="2005" name="PLoS Biol.">
        <title>The genomes of Oryza sativa: a history of duplications.</title>
        <authorList>
            <person name="Yu J."/>
            <person name="Wang J."/>
            <person name="Lin W."/>
            <person name="Li S."/>
            <person name="Li H."/>
            <person name="Zhou J."/>
            <person name="Ni P."/>
            <person name="Dong W."/>
            <person name="Hu S."/>
            <person name="Zeng C."/>
            <person name="Zhang J."/>
            <person name="Zhang Y."/>
            <person name="Li R."/>
            <person name="Xu Z."/>
            <person name="Li S."/>
            <person name="Li X."/>
            <person name="Zheng H."/>
            <person name="Cong L."/>
            <person name="Lin L."/>
            <person name="Yin J."/>
            <person name="Geng J."/>
            <person name="Li G."/>
            <person name="Shi J."/>
            <person name="Liu J."/>
            <person name="Lv H."/>
            <person name="Li J."/>
            <person name="Wang J."/>
            <person name="Deng Y."/>
            <person name="Ran L."/>
            <person name="Shi X."/>
            <person name="Wang X."/>
            <person name="Wu Q."/>
            <person name="Li C."/>
            <person name="Ren X."/>
            <person name="Wang J."/>
            <person name="Wang X."/>
            <person name="Li D."/>
            <person name="Liu D."/>
            <person name="Zhang X."/>
            <person name="Ji Z."/>
            <person name="Zhao W."/>
            <person name="Sun Y."/>
            <person name="Zhang Z."/>
            <person name="Bao J."/>
            <person name="Han Y."/>
            <person name="Dong L."/>
            <person name="Ji J."/>
            <person name="Chen P."/>
            <person name="Wu S."/>
            <person name="Liu J."/>
            <person name="Xiao Y."/>
            <person name="Bu D."/>
            <person name="Tan J."/>
            <person name="Yang L."/>
            <person name="Ye C."/>
            <person name="Zhang J."/>
            <person name="Xu J."/>
            <person name="Zhou Y."/>
            <person name="Yu Y."/>
            <person name="Zhang B."/>
            <person name="Zhuang S."/>
            <person name="Wei H."/>
            <person name="Liu B."/>
            <person name="Lei M."/>
            <person name="Yu H."/>
            <person name="Li Y."/>
            <person name="Xu H."/>
            <person name="Wei S."/>
            <person name="He X."/>
            <person name="Fang L."/>
            <person name="Zhang Z."/>
            <person name="Zhang Y."/>
            <person name="Huang X."/>
            <person name="Su Z."/>
            <person name="Tong W."/>
            <person name="Li J."/>
            <person name="Tong Z."/>
            <person name="Li S."/>
            <person name="Ye J."/>
            <person name="Wang L."/>
            <person name="Fang L."/>
            <person name="Lei T."/>
            <person name="Chen C."/>
            <person name="Chen H."/>
            <person name="Xu Z."/>
            <person name="Li H."/>
            <person name="Huang H."/>
            <person name="Zhang F."/>
            <person name="Xu H."/>
            <person name="Li N."/>
            <person name="Zhao C."/>
            <person name="Li S."/>
            <person name="Dong L."/>
            <person name="Huang Y."/>
            <person name="Li L."/>
            <person name="Xi Y."/>
            <person name="Qi Q."/>
            <person name="Li W."/>
            <person name="Zhang B."/>
            <person name="Hu W."/>
            <person name="Zhang Y."/>
            <person name="Tian X."/>
            <person name="Jiao Y."/>
            <person name="Liang X."/>
            <person name="Jin J."/>
            <person name="Gao L."/>
            <person name="Zheng W."/>
            <person name="Hao B."/>
            <person name="Liu S."/>
            <person name="Wang W."/>
            <person name="Yuan L."/>
            <person name="Cao M."/>
            <person name="McDermott J."/>
            <person name="Samudrala R."/>
            <person name="Wang J."/>
            <person name="Wong G.K."/>
            <person name="Yang H."/>
        </authorList>
    </citation>
    <scope>NUCLEOTIDE SEQUENCE [LARGE SCALE GENOMIC DNA]</scope>
    <source>
        <strain evidence="2">cv. 93-11</strain>
    </source>
</reference>
<protein>
    <submittedName>
        <fullName evidence="1">Uncharacterized protein</fullName>
    </submittedName>
</protein>
<gene>
    <name evidence="1" type="ORF">OsI_25295</name>
</gene>
<accession>B8B880</accession>
<sequence>MDTAADFGTASASQIVRVAEVAVAPLVRSLEPAAPLPTAVVPLLSRPSETGSWVGGGGDDLNGVLAMGNAPAMSPHISSVLLVCRHPQRWCPTKSSRR</sequence>
<keyword evidence="2" id="KW-1185">Reference proteome</keyword>
<name>B8B880_ORYSI</name>
<organism evidence="1 2">
    <name type="scientific">Oryza sativa subsp. indica</name>
    <name type="common">Rice</name>
    <dbReference type="NCBI Taxonomy" id="39946"/>
    <lineage>
        <taxon>Eukaryota</taxon>
        <taxon>Viridiplantae</taxon>
        <taxon>Streptophyta</taxon>
        <taxon>Embryophyta</taxon>
        <taxon>Tracheophyta</taxon>
        <taxon>Spermatophyta</taxon>
        <taxon>Magnoliopsida</taxon>
        <taxon>Liliopsida</taxon>
        <taxon>Poales</taxon>
        <taxon>Poaceae</taxon>
        <taxon>BOP clade</taxon>
        <taxon>Oryzoideae</taxon>
        <taxon>Oryzeae</taxon>
        <taxon>Oryzinae</taxon>
        <taxon>Oryza</taxon>
        <taxon>Oryza sativa</taxon>
    </lineage>
</organism>